<sequence>MVPTTQLYSPDITPPEEPPASSACMTLPPFTPLYSETYTFRTPPRAIVKLWIDDVLVLDGEENSPENGLSNSVDLVAGDSYEMRACFYGYLPTTTEPSDDDDDDNTSSSGSSTGSLGSLLGGLLGGGGGGGGGW</sequence>
<dbReference type="Gene3D" id="3.90.182.10">
    <property type="entry name" value="Toxin - Anthrax Protective Antigen,domain 1"/>
    <property type="match status" value="1"/>
</dbReference>
<organism evidence="2 3">
    <name type="scientific">Lusitaniella coriacea LEGE 07157</name>
    <dbReference type="NCBI Taxonomy" id="945747"/>
    <lineage>
        <taxon>Bacteria</taxon>
        <taxon>Bacillati</taxon>
        <taxon>Cyanobacteriota</taxon>
        <taxon>Cyanophyceae</taxon>
        <taxon>Spirulinales</taxon>
        <taxon>Lusitaniellaceae</taxon>
        <taxon>Lusitaniella</taxon>
    </lineage>
</organism>
<gene>
    <name evidence="2" type="ORF">IQ249_23350</name>
</gene>
<comment type="caution">
    <text evidence="2">The sequence shown here is derived from an EMBL/GenBank/DDBJ whole genome shotgun (WGS) entry which is preliminary data.</text>
</comment>
<evidence type="ECO:0000256" key="1">
    <source>
        <dbReference type="SAM" id="MobiDB-lite"/>
    </source>
</evidence>
<dbReference type="SUPFAM" id="SSF56988">
    <property type="entry name" value="Anthrax protective antigen"/>
    <property type="match status" value="1"/>
</dbReference>
<dbReference type="AlphaFoldDB" id="A0A8J7JFK7"/>
<name>A0A8J7JFK7_9CYAN</name>
<accession>A0A8J7JFK7</accession>
<dbReference type="Proteomes" id="UP000654482">
    <property type="component" value="Unassembled WGS sequence"/>
</dbReference>
<reference evidence="2" key="1">
    <citation type="submission" date="2020-10" db="EMBL/GenBank/DDBJ databases">
        <authorList>
            <person name="Castelo-Branco R."/>
            <person name="Eusebio N."/>
            <person name="Adriana R."/>
            <person name="Vieira A."/>
            <person name="Brugerolle De Fraissinette N."/>
            <person name="Rezende De Castro R."/>
            <person name="Schneider M.P."/>
            <person name="Vasconcelos V."/>
            <person name="Leao P.N."/>
        </authorList>
    </citation>
    <scope>NUCLEOTIDE SEQUENCE</scope>
    <source>
        <strain evidence="2">LEGE 07157</strain>
    </source>
</reference>
<evidence type="ECO:0008006" key="4">
    <source>
        <dbReference type="Google" id="ProtNLM"/>
    </source>
</evidence>
<evidence type="ECO:0000313" key="3">
    <source>
        <dbReference type="Proteomes" id="UP000654482"/>
    </source>
</evidence>
<dbReference type="EMBL" id="JADEWZ010000062">
    <property type="protein sequence ID" value="MBE9118830.1"/>
    <property type="molecule type" value="Genomic_DNA"/>
</dbReference>
<feature type="compositionally biased region" description="Gly residues" evidence="1">
    <location>
        <begin position="119"/>
        <end position="134"/>
    </location>
</feature>
<proteinExistence type="predicted"/>
<keyword evidence="3" id="KW-1185">Reference proteome</keyword>
<feature type="compositionally biased region" description="Low complexity" evidence="1">
    <location>
        <begin position="106"/>
        <end position="118"/>
    </location>
</feature>
<evidence type="ECO:0000313" key="2">
    <source>
        <dbReference type="EMBL" id="MBE9118830.1"/>
    </source>
</evidence>
<feature type="region of interest" description="Disordered" evidence="1">
    <location>
        <begin position="1"/>
        <end position="23"/>
    </location>
</feature>
<feature type="region of interest" description="Disordered" evidence="1">
    <location>
        <begin position="92"/>
        <end position="134"/>
    </location>
</feature>
<protein>
    <recommendedName>
        <fullName evidence="4">PA14 domain-containing protein</fullName>
    </recommendedName>
</protein>